<dbReference type="EnsemblMetazoa" id="AARA014349-RA">
    <property type="protein sequence ID" value="AARA014349-PA"/>
    <property type="gene ID" value="AARA014349"/>
</dbReference>
<name>A0A182IFU2_ANOAR</name>
<evidence type="ECO:0000313" key="1">
    <source>
        <dbReference type="EnsemblMetazoa" id="AARA014349-PA"/>
    </source>
</evidence>
<dbReference type="Proteomes" id="UP000075840">
    <property type="component" value="Unassembled WGS sequence"/>
</dbReference>
<evidence type="ECO:0000313" key="2">
    <source>
        <dbReference type="Proteomes" id="UP000075840"/>
    </source>
</evidence>
<keyword evidence="2" id="KW-1185">Reference proteome</keyword>
<sequence length="39" mass="4192">RNLNCDSIELVLSFCSPGGPFPALYLDDGVCVCALGYLR</sequence>
<organism evidence="1 2">
    <name type="scientific">Anopheles arabiensis</name>
    <name type="common">Mosquito</name>
    <dbReference type="NCBI Taxonomy" id="7173"/>
    <lineage>
        <taxon>Eukaryota</taxon>
        <taxon>Metazoa</taxon>
        <taxon>Ecdysozoa</taxon>
        <taxon>Arthropoda</taxon>
        <taxon>Hexapoda</taxon>
        <taxon>Insecta</taxon>
        <taxon>Pterygota</taxon>
        <taxon>Neoptera</taxon>
        <taxon>Endopterygota</taxon>
        <taxon>Diptera</taxon>
        <taxon>Nematocera</taxon>
        <taxon>Culicoidea</taxon>
        <taxon>Culicidae</taxon>
        <taxon>Anophelinae</taxon>
        <taxon>Anopheles</taxon>
    </lineage>
</organism>
<protein>
    <submittedName>
        <fullName evidence="1">Uncharacterized protein</fullName>
    </submittedName>
</protein>
<proteinExistence type="predicted"/>
<dbReference type="EMBL" id="APCN01001689">
    <property type="status" value="NOT_ANNOTATED_CDS"/>
    <property type="molecule type" value="Genomic_DNA"/>
</dbReference>
<accession>A0A182IFU2</accession>
<dbReference type="VEuPathDB" id="VectorBase:AARA014349"/>
<dbReference type="AlphaFoldDB" id="A0A182IFU2"/>
<reference evidence="1" key="1">
    <citation type="submission" date="2022-08" db="UniProtKB">
        <authorList>
            <consortium name="EnsemblMetazoa"/>
        </authorList>
    </citation>
    <scope>IDENTIFICATION</scope>
    <source>
        <strain evidence="1">Dongola</strain>
    </source>
</reference>